<evidence type="ECO:0000256" key="1">
    <source>
        <dbReference type="ARBA" id="ARBA00023122"/>
    </source>
</evidence>
<sequence length="142" mass="15650">MTIAQLIAKRDVNVAFATITMSVRDAVDLLSDKRIGALPVMDGHAIAGILSERDVIRRLSEHGPALLDLTVGQIMTSPAITVDPGTDILEALGLMTQRRVRHLPVLKDGRMVDFISIGDLVKYRIDRIQSEAEAMRNYIQMA</sequence>
<dbReference type="InterPro" id="IPR044725">
    <property type="entry name" value="CBSX3_CBS_dom"/>
</dbReference>
<proteinExistence type="predicted"/>
<organism evidence="4 5">
    <name type="scientific">Novosphingobium umbonatum</name>
    <dbReference type="NCBI Taxonomy" id="1908524"/>
    <lineage>
        <taxon>Bacteria</taxon>
        <taxon>Pseudomonadati</taxon>
        <taxon>Pseudomonadota</taxon>
        <taxon>Alphaproteobacteria</taxon>
        <taxon>Sphingomonadales</taxon>
        <taxon>Sphingomonadaceae</taxon>
        <taxon>Novosphingobium</taxon>
    </lineage>
</organism>
<evidence type="ECO:0000313" key="5">
    <source>
        <dbReference type="Proteomes" id="UP000282837"/>
    </source>
</evidence>
<reference evidence="4 5" key="1">
    <citation type="submission" date="2019-01" db="EMBL/GenBank/DDBJ databases">
        <authorList>
            <person name="Chen W.-M."/>
        </authorList>
    </citation>
    <scope>NUCLEOTIDE SEQUENCE [LARGE SCALE GENOMIC DNA]</scope>
    <source>
        <strain evidence="4 5">FSY-9</strain>
    </source>
</reference>
<dbReference type="AlphaFoldDB" id="A0A437N553"/>
<accession>A0A437N553</accession>
<dbReference type="InterPro" id="IPR051257">
    <property type="entry name" value="Diverse_CBS-Domain"/>
</dbReference>
<dbReference type="EMBL" id="SACO01000006">
    <property type="protein sequence ID" value="RVU05040.1"/>
    <property type="molecule type" value="Genomic_DNA"/>
</dbReference>
<dbReference type="InterPro" id="IPR000644">
    <property type="entry name" value="CBS_dom"/>
</dbReference>
<evidence type="ECO:0000259" key="3">
    <source>
        <dbReference type="PROSITE" id="PS51371"/>
    </source>
</evidence>
<dbReference type="SMART" id="SM00116">
    <property type="entry name" value="CBS"/>
    <property type="match status" value="2"/>
</dbReference>
<feature type="domain" description="CBS" evidence="3">
    <location>
        <begin position="75"/>
        <end position="130"/>
    </location>
</feature>
<dbReference type="InterPro" id="IPR046342">
    <property type="entry name" value="CBS_dom_sf"/>
</dbReference>
<dbReference type="PANTHER" id="PTHR43080:SF2">
    <property type="entry name" value="CBS DOMAIN-CONTAINING PROTEIN"/>
    <property type="match status" value="1"/>
</dbReference>
<dbReference type="RefSeq" id="WP_127708985.1">
    <property type="nucleotide sequence ID" value="NZ_SACO01000006.1"/>
</dbReference>
<evidence type="ECO:0000313" key="4">
    <source>
        <dbReference type="EMBL" id="RVU05040.1"/>
    </source>
</evidence>
<dbReference type="SUPFAM" id="SSF54631">
    <property type="entry name" value="CBS-domain pair"/>
    <property type="match status" value="1"/>
</dbReference>
<dbReference type="OrthoDB" id="9807125at2"/>
<gene>
    <name evidence="4" type="ORF">EOE18_09910</name>
</gene>
<keyword evidence="5" id="KW-1185">Reference proteome</keyword>
<dbReference type="PROSITE" id="PS51371">
    <property type="entry name" value="CBS"/>
    <property type="match status" value="2"/>
</dbReference>
<evidence type="ECO:0000256" key="2">
    <source>
        <dbReference type="PROSITE-ProRule" id="PRU00703"/>
    </source>
</evidence>
<feature type="domain" description="CBS" evidence="3">
    <location>
        <begin position="8"/>
        <end position="69"/>
    </location>
</feature>
<name>A0A437N553_9SPHN</name>
<comment type="caution">
    <text evidence="4">The sequence shown here is derived from an EMBL/GenBank/DDBJ whole genome shotgun (WGS) entry which is preliminary data.</text>
</comment>
<dbReference type="CDD" id="cd04623">
    <property type="entry name" value="CBS_pair_bac_euk"/>
    <property type="match status" value="1"/>
</dbReference>
<dbReference type="Gene3D" id="3.10.580.10">
    <property type="entry name" value="CBS-domain"/>
    <property type="match status" value="1"/>
</dbReference>
<dbReference type="Pfam" id="PF00571">
    <property type="entry name" value="CBS"/>
    <property type="match status" value="2"/>
</dbReference>
<dbReference type="PANTHER" id="PTHR43080">
    <property type="entry name" value="CBS DOMAIN-CONTAINING PROTEIN CBSX3, MITOCHONDRIAL"/>
    <property type="match status" value="1"/>
</dbReference>
<keyword evidence="1 2" id="KW-0129">CBS domain</keyword>
<dbReference type="Proteomes" id="UP000282837">
    <property type="component" value="Unassembled WGS sequence"/>
</dbReference>
<protein>
    <submittedName>
        <fullName evidence="4">CBS domain-containing protein</fullName>
    </submittedName>
</protein>